<name>A0A2G8L6D4_STIJA</name>
<keyword evidence="4 9" id="KW-0418">Kinase</keyword>
<feature type="domain" description="Protein kinase" evidence="8">
    <location>
        <begin position="13"/>
        <end position="333"/>
    </location>
</feature>
<dbReference type="CDD" id="cd07852">
    <property type="entry name" value="STKc_MAPK15-like"/>
    <property type="match status" value="1"/>
</dbReference>
<evidence type="ECO:0000256" key="5">
    <source>
        <dbReference type="ARBA" id="ARBA00022840"/>
    </source>
</evidence>
<dbReference type="Gene3D" id="1.10.510.10">
    <property type="entry name" value="Transferase(Phosphotransferase) domain 1"/>
    <property type="match status" value="1"/>
</dbReference>
<evidence type="ECO:0000256" key="1">
    <source>
        <dbReference type="ARBA" id="ARBA00022527"/>
    </source>
</evidence>
<proteinExistence type="predicted"/>
<protein>
    <submittedName>
        <fullName evidence="9">Putative serine/threonine-protein kinase</fullName>
    </submittedName>
</protein>
<keyword evidence="5 6" id="KW-0067">ATP-binding</keyword>
<dbReference type="PROSITE" id="PS50011">
    <property type="entry name" value="PROTEIN_KINASE_DOM"/>
    <property type="match status" value="1"/>
</dbReference>
<dbReference type="Proteomes" id="UP000230750">
    <property type="component" value="Unassembled WGS sequence"/>
</dbReference>
<feature type="region of interest" description="Disordered" evidence="7">
    <location>
        <begin position="380"/>
        <end position="471"/>
    </location>
</feature>
<keyword evidence="3 6" id="KW-0547">Nucleotide-binding</keyword>
<dbReference type="InterPro" id="IPR000719">
    <property type="entry name" value="Prot_kinase_dom"/>
</dbReference>
<organism evidence="9 10">
    <name type="scientific">Stichopus japonicus</name>
    <name type="common">Sea cucumber</name>
    <dbReference type="NCBI Taxonomy" id="307972"/>
    <lineage>
        <taxon>Eukaryota</taxon>
        <taxon>Metazoa</taxon>
        <taxon>Echinodermata</taxon>
        <taxon>Eleutherozoa</taxon>
        <taxon>Echinozoa</taxon>
        <taxon>Holothuroidea</taxon>
        <taxon>Aspidochirotacea</taxon>
        <taxon>Aspidochirotida</taxon>
        <taxon>Stichopodidae</taxon>
        <taxon>Apostichopus</taxon>
    </lineage>
</organism>
<gene>
    <name evidence="9" type="ORF">BSL78_07302</name>
</gene>
<evidence type="ECO:0000256" key="2">
    <source>
        <dbReference type="ARBA" id="ARBA00022679"/>
    </source>
</evidence>
<feature type="binding site" evidence="6">
    <location>
        <position position="42"/>
    </location>
    <ligand>
        <name>ATP</name>
        <dbReference type="ChEBI" id="CHEBI:30616"/>
    </ligand>
</feature>
<evidence type="ECO:0000256" key="3">
    <source>
        <dbReference type="ARBA" id="ARBA00022741"/>
    </source>
</evidence>
<accession>A0A2G8L6D4</accession>
<keyword evidence="10" id="KW-1185">Reference proteome</keyword>
<evidence type="ECO:0000256" key="4">
    <source>
        <dbReference type="ARBA" id="ARBA00022777"/>
    </source>
</evidence>
<dbReference type="GO" id="GO:0004674">
    <property type="term" value="F:protein serine/threonine kinase activity"/>
    <property type="evidence" value="ECO:0007669"/>
    <property type="project" value="UniProtKB-KW"/>
</dbReference>
<dbReference type="EMBL" id="MRZV01000200">
    <property type="protein sequence ID" value="PIK55814.1"/>
    <property type="molecule type" value="Genomic_DNA"/>
</dbReference>
<evidence type="ECO:0000256" key="6">
    <source>
        <dbReference type="PROSITE-ProRule" id="PRU10141"/>
    </source>
</evidence>
<dbReference type="SUPFAM" id="SSF56112">
    <property type="entry name" value="Protein kinase-like (PK-like)"/>
    <property type="match status" value="1"/>
</dbReference>
<dbReference type="InterPro" id="IPR017441">
    <property type="entry name" value="Protein_kinase_ATP_BS"/>
</dbReference>
<evidence type="ECO:0000256" key="7">
    <source>
        <dbReference type="SAM" id="MobiDB-lite"/>
    </source>
</evidence>
<keyword evidence="1" id="KW-0723">Serine/threonine-protein kinase</keyword>
<reference evidence="9 10" key="1">
    <citation type="journal article" date="2017" name="PLoS Biol.">
        <title>The sea cucumber genome provides insights into morphological evolution and visceral regeneration.</title>
        <authorList>
            <person name="Zhang X."/>
            <person name="Sun L."/>
            <person name="Yuan J."/>
            <person name="Sun Y."/>
            <person name="Gao Y."/>
            <person name="Zhang L."/>
            <person name="Li S."/>
            <person name="Dai H."/>
            <person name="Hamel J.F."/>
            <person name="Liu C."/>
            <person name="Yu Y."/>
            <person name="Liu S."/>
            <person name="Lin W."/>
            <person name="Guo K."/>
            <person name="Jin S."/>
            <person name="Xu P."/>
            <person name="Storey K.B."/>
            <person name="Huan P."/>
            <person name="Zhang T."/>
            <person name="Zhou Y."/>
            <person name="Zhang J."/>
            <person name="Lin C."/>
            <person name="Li X."/>
            <person name="Xing L."/>
            <person name="Huo D."/>
            <person name="Sun M."/>
            <person name="Wang L."/>
            <person name="Mercier A."/>
            <person name="Li F."/>
            <person name="Yang H."/>
            <person name="Xiang J."/>
        </authorList>
    </citation>
    <scope>NUCLEOTIDE SEQUENCE [LARGE SCALE GENOMIC DNA]</scope>
    <source>
        <strain evidence="9">Shaxun</strain>
        <tissue evidence="9">Muscle</tissue>
    </source>
</reference>
<dbReference type="PANTHER" id="PTHR24055">
    <property type="entry name" value="MITOGEN-ACTIVATED PROTEIN KINASE"/>
    <property type="match status" value="1"/>
</dbReference>
<dbReference type="AlphaFoldDB" id="A0A2G8L6D4"/>
<dbReference type="InterPro" id="IPR011009">
    <property type="entry name" value="Kinase-like_dom_sf"/>
</dbReference>
<dbReference type="Pfam" id="PF00069">
    <property type="entry name" value="Pkinase"/>
    <property type="match status" value="2"/>
</dbReference>
<feature type="compositionally biased region" description="Basic and acidic residues" evidence="7">
    <location>
        <begin position="383"/>
        <end position="396"/>
    </location>
</feature>
<sequence length="540" mass="61246">MTAEIEDHVLRKYEMKKRLGKGAYGIVWKAIDRRTGEIVALKKIFDAFRNQTDAQRTFREIMFLQEFGDHKNVIKLLNVMKAENDKDIYLVFEYMEHLYLLQCTYIYYGVYCGVYFGVYYGVYYGVYSGVYNGIYYGDITCPLWIDPNLLISILSILTSFGPVSHVPPSNILLDTECFLKVADFGLARSITQLQTALSETDPALTEYVATRWYRAPEILLASKRYTKGVDMWSLGCILAEMIKGKPLFPGTSTFNQLERIMSVIDQPSIEDVQAIQSEYGSSVLDKAKVRHRQSLEDLLPNAPKDALDLIRKLLHFNPEKRPTASQALRHPYVSRFRNAADERLLDYDVIPPLDDDVQLSVKEYRAKLYEMIKEKKARHRKKVQQEKMALPEKVEEQPGEDSAMESPALTPTDPNYISTVRQKPPVGAGGAAPVTSAAAALGRPTRESSPQSSHGRILSGRAQSAGKQSLVRQRSMENLTNNNNNNRKNFHMPLMTLVALPAAFINKLNVSCKHREKVQLEEHLVAAEIEDSLYMTDSHS</sequence>
<dbReference type="InterPro" id="IPR050117">
    <property type="entry name" value="MAPK"/>
</dbReference>
<keyword evidence="2" id="KW-0808">Transferase</keyword>
<dbReference type="Gene3D" id="3.30.200.20">
    <property type="entry name" value="Phosphorylase Kinase, domain 1"/>
    <property type="match status" value="1"/>
</dbReference>
<feature type="compositionally biased region" description="Polar residues" evidence="7">
    <location>
        <begin position="412"/>
        <end position="421"/>
    </location>
</feature>
<dbReference type="FunFam" id="1.10.510.10:FF:000624">
    <property type="entry name" value="Mitogen-activated protein kinase"/>
    <property type="match status" value="1"/>
</dbReference>
<dbReference type="STRING" id="307972.A0A2G8L6D4"/>
<evidence type="ECO:0000313" key="9">
    <source>
        <dbReference type="EMBL" id="PIK55814.1"/>
    </source>
</evidence>
<dbReference type="OrthoDB" id="192887at2759"/>
<evidence type="ECO:0000313" key="10">
    <source>
        <dbReference type="Proteomes" id="UP000230750"/>
    </source>
</evidence>
<comment type="caution">
    <text evidence="9">The sequence shown here is derived from an EMBL/GenBank/DDBJ whole genome shotgun (WGS) entry which is preliminary data.</text>
</comment>
<dbReference type="PROSITE" id="PS00107">
    <property type="entry name" value="PROTEIN_KINASE_ATP"/>
    <property type="match status" value="1"/>
</dbReference>
<dbReference type="GO" id="GO:0005524">
    <property type="term" value="F:ATP binding"/>
    <property type="evidence" value="ECO:0007669"/>
    <property type="project" value="UniProtKB-UniRule"/>
</dbReference>
<feature type="compositionally biased region" description="Low complexity" evidence="7">
    <location>
        <begin position="431"/>
        <end position="440"/>
    </location>
</feature>
<evidence type="ECO:0000259" key="8">
    <source>
        <dbReference type="PROSITE" id="PS50011"/>
    </source>
</evidence>
<dbReference type="FunFam" id="3.30.200.20:FF:000166">
    <property type="entry name" value="Mitogen-activated protein kinase"/>
    <property type="match status" value="1"/>
</dbReference>
<feature type="compositionally biased region" description="Polar residues" evidence="7">
    <location>
        <begin position="461"/>
        <end position="471"/>
    </location>
</feature>